<keyword evidence="3" id="KW-0574">Periplasm</keyword>
<dbReference type="NCBIfam" id="NF037995">
    <property type="entry name" value="TRAP_S1"/>
    <property type="match status" value="1"/>
</dbReference>
<evidence type="ECO:0000256" key="2">
    <source>
        <dbReference type="ARBA" id="ARBA00022729"/>
    </source>
</evidence>
<proteinExistence type="predicted"/>
<sequence length="166" mass="18163">QMAELRFRALNPEQIKLQEAIGSSGTVIAWAEVANAIQTGVADGYFNPPSSAIRNGHTSFLKYYTPADLWPSSRAIVISEDWYQTLSDEEKTQIDAAVDAGLAANRDWVAEWSTSVTEKQVELGVTITPLAEGERDKIIAVAKPLWSETLTAEQLALWDQAKAAAQ</sequence>
<evidence type="ECO:0000313" key="5">
    <source>
        <dbReference type="Proteomes" id="UP000264719"/>
    </source>
</evidence>
<gene>
    <name evidence="4" type="ORF">DCS45_07805</name>
</gene>
<evidence type="ECO:0000313" key="4">
    <source>
        <dbReference type="EMBL" id="HAR51766.1"/>
    </source>
</evidence>
<organism evidence="4 5">
    <name type="scientific">Roseovarius nubinhibens</name>
    <dbReference type="NCBI Taxonomy" id="314263"/>
    <lineage>
        <taxon>Bacteria</taxon>
        <taxon>Pseudomonadati</taxon>
        <taxon>Pseudomonadota</taxon>
        <taxon>Alphaproteobacteria</taxon>
        <taxon>Rhodobacterales</taxon>
        <taxon>Roseobacteraceae</taxon>
        <taxon>Roseovarius</taxon>
    </lineage>
</organism>
<comment type="subcellular location">
    <subcellularLocation>
        <location evidence="1">Periplasm</location>
    </subcellularLocation>
</comment>
<dbReference type="GO" id="GO:0055085">
    <property type="term" value="P:transmembrane transport"/>
    <property type="evidence" value="ECO:0007669"/>
    <property type="project" value="InterPro"/>
</dbReference>
<evidence type="ECO:0000256" key="3">
    <source>
        <dbReference type="ARBA" id="ARBA00022764"/>
    </source>
</evidence>
<dbReference type="InterPro" id="IPR038404">
    <property type="entry name" value="TRAP_DctP_sf"/>
</dbReference>
<dbReference type="EMBL" id="DMVW01000080">
    <property type="protein sequence ID" value="HAR51766.1"/>
    <property type="molecule type" value="Genomic_DNA"/>
</dbReference>
<name>A0A348WB54_9RHOB</name>
<dbReference type="InterPro" id="IPR018389">
    <property type="entry name" value="DctP_fam"/>
</dbReference>
<reference evidence="4 5" key="1">
    <citation type="journal article" date="2018" name="Nat. Biotechnol.">
        <title>A standardized bacterial taxonomy based on genome phylogeny substantially revises the tree of life.</title>
        <authorList>
            <person name="Parks D.H."/>
            <person name="Chuvochina M."/>
            <person name="Waite D.W."/>
            <person name="Rinke C."/>
            <person name="Skarshewski A."/>
            <person name="Chaumeil P.A."/>
            <person name="Hugenholtz P."/>
        </authorList>
    </citation>
    <scope>NUCLEOTIDE SEQUENCE [LARGE SCALE GENOMIC DNA]</scope>
    <source>
        <strain evidence="4">UBA9169</strain>
    </source>
</reference>
<dbReference type="PANTHER" id="PTHR33376">
    <property type="match status" value="1"/>
</dbReference>
<dbReference type="GO" id="GO:0042597">
    <property type="term" value="C:periplasmic space"/>
    <property type="evidence" value="ECO:0007669"/>
    <property type="project" value="UniProtKB-SubCell"/>
</dbReference>
<protein>
    <submittedName>
        <fullName evidence="4">C4-dicarboxylate ABC transporter substrate-binding protein</fullName>
    </submittedName>
</protein>
<dbReference type="Pfam" id="PF03480">
    <property type="entry name" value="DctP"/>
    <property type="match status" value="1"/>
</dbReference>
<comment type="caution">
    <text evidence="4">The sequence shown here is derived from an EMBL/GenBank/DDBJ whole genome shotgun (WGS) entry which is preliminary data.</text>
</comment>
<feature type="non-terminal residue" evidence="4">
    <location>
        <position position="1"/>
    </location>
</feature>
<evidence type="ECO:0000256" key="1">
    <source>
        <dbReference type="ARBA" id="ARBA00004418"/>
    </source>
</evidence>
<keyword evidence="2" id="KW-0732">Signal</keyword>
<dbReference type="Gene3D" id="3.40.190.170">
    <property type="entry name" value="Bacterial extracellular solute-binding protein, family 7"/>
    <property type="match status" value="1"/>
</dbReference>
<accession>A0A348WB54</accession>
<dbReference type="AlphaFoldDB" id="A0A348WB54"/>
<dbReference type="PANTHER" id="PTHR33376:SF4">
    <property type="entry name" value="SIALIC ACID-BINDING PERIPLASMIC PROTEIN SIAP"/>
    <property type="match status" value="1"/>
</dbReference>
<dbReference type="Proteomes" id="UP000264719">
    <property type="component" value="Unassembled WGS sequence"/>
</dbReference>